<accession>M1PAL7</accession>
<dbReference type="Proteomes" id="UP000241071">
    <property type="component" value="Segment"/>
</dbReference>
<evidence type="ECO:0000313" key="2">
    <source>
        <dbReference type="Proteomes" id="UP000241071"/>
    </source>
</evidence>
<reference evidence="1 2" key="1">
    <citation type="submission" date="2012-10" db="EMBL/GenBank/DDBJ databases">
        <title>Complete genome sequence of Moumouvirus goulette.</title>
        <authorList>
            <person name="Fournous G."/>
            <person name="Bougalmi M."/>
            <person name="Colson P."/>
        </authorList>
    </citation>
    <scope>NUCLEOTIDE SEQUENCE [LARGE SCALE GENOMIC DNA]</scope>
</reference>
<evidence type="ECO:0000313" key="1">
    <source>
        <dbReference type="EMBL" id="AGF84894.1"/>
    </source>
</evidence>
<keyword evidence="2" id="KW-1185">Reference proteome</keyword>
<organism evidence="1 2">
    <name type="scientific">Moumouvirus goulette</name>
    <dbReference type="NCBI Taxonomy" id="1247379"/>
    <lineage>
        <taxon>Viruses</taxon>
        <taxon>Varidnaviria</taxon>
        <taxon>Bamfordvirae</taxon>
        <taxon>Nucleocytoviricota</taxon>
        <taxon>Megaviricetes</taxon>
        <taxon>Imitervirales</taxon>
        <taxon>Mimiviridae</taxon>
        <taxon>Megamimivirinae</taxon>
        <taxon>Moumouvirus</taxon>
        <taxon>Moumouvirus goulettemassiliense</taxon>
    </lineage>
</organism>
<gene>
    <name evidence="1" type="ORF">glt_00085</name>
</gene>
<protein>
    <submittedName>
        <fullName evidence="1">Uncharacterized protein</fullName>
    </submittedName>
</protein>
<sequence>MYEAYSLNDITTCTINYKRPFIIACEFVKKDGNIGRKYIALNSFNLFLQNRNKYPHSHEILVDHINYINSTSVDMIRSGGRLVFDFDIKYSDVLNIPNNIKIQIEEIINLVIDKYFIDIDGQKIQFVWSSCENPVKISKHLTVKNLYFNDWIIFSKFFYLKFIKIWDNKFNWIKGVDLIDQQIIKKSTSLRMVGSSKIGGNILLLDDDDKYTFQDSLIRIYRKPLMKIEQIINLNNVKEKYHDKYFSQNDKILHHNYFSPNKETQVDNIIYYKAFKCLDNYMPSVFKIGKTNDNIINLVRLKPHECLLSDKIHENENAFLVVENNLHHYNIYFGCYRHCGKDKLIKLGTIDNLTRPIFKQVEILL</sequence>
<name>M1PAL7_9VIRU</name>
<dbReference type="EMBL" id="KC008572">
    <property type="protein sequence ID" value="AGF84894.1"/>
    <property type="molecule type" value="Genomic_DNA"/>
</dbReference>
<proteinExistence type="predicted"/>